<dbReference type="GO" id="GO:0003676">
    <property type="term" value="F:nucleic acid binding"/>
    <property type="evidence" value="ECO:0007669"/>
    <property type="project" value="InterPro"/>
</dbReference>
<organism evidence="2 3">
    <name type="scientific">Cryptotermes secundus</name>
    <dbReference type="NCBI Taxonomy" id="105785"/>
    <lineage>
        <taxon>Eukaryota</taxon>
        <taxon>Metazoa</taxon>
        <taxon>Ecdysozoa</taxon>
        <taxon>Arthropoda</taxon>
        <taxon>Hexapoda</taxon>
        <taxon>Insecta</taxon>
        <taxon>Pterygota</taxon>
        <taxon>Neoptera</taxon>
        <taxon>Polyneoptera</taxon>
        <taxon>Dictyoptera</taxon>
        <taxon>Blattodea</taxon>
        <taxon>Blattoidea</taxon>
        <taxon>Termitoidae</taxon>
        <taxon>Kalotermitidae</taxon>
        <taxon>Cryptotermitinae</taxon>
        <taxon>Cryptotermes</taxon>
    </lineage>
</organism>
<dbReference type="InterPro" id="IPR032135">
    <property type="entry name" value="DUF4817"/>
</dbReference>
<dbReference type="InParanoid" id="A0A2J7QUT3"/>
<dbReference type="PANTHER" id="PTHR47326">
    <property type="entry name" value="TRANSPOSABLE ELEMENT TC3 TRANSPOSASE-LIKE PROTEIN"/>
    <property type="match status" value="1"/>
</dbReference>
<dbReference type="EMBL" id="NEVH01010486">
    <property type="protein sequence ID" value="PNF32343.1"/>
    <property type="molecule type" value="Genomic_DNA"/>
</dbReference>
<sequence length="208" mass="24036">MAERLFSEQRKAVLKWYCKYENIKEVQRQWQNEFGTQTPTRQTIARIRDKFEADGLSSRGLIGPFFFEDTVTGQVYLDMLQISIFTAIRELSGDERFYLQQDGAPPHYHRDIRAYLDDTLPGRWISRRAAIEYLPRSPDLTPLDFYLWGTLKDEVCRQKPATLNALRETIEASCAAITPDTLTAVVRSAVRRHGRCLPADGGHFEHKP</sequence>
<dbReference type="PANTHER" id="PTHR47326:SF1">
    <property type="entry name" value="HTH PSQ-TYPE DOMAIN-CONTAINING PROTEIN"/>
    <property type="match status" value="1"/>
</dbReference>
<name>A0A2J7QUT3_9NEOP</name>
<dbReference type="InterPro" id="IPR036397">
    <property type="entry name" value="RNaseH_sf"/>
</dbReference>
<comment type="caution">
    <text evidence="2">The sequence shown here is derived from an EMBL/GenBank/DDBJ whole genome shotgun (WGS) entry which is preliminary data.</text>
</comment>
<dbReference type="Gene3D" id="3.30.420.10">
    <property type="entry name" value="Ribonuclease H-like superfamily/Ribonuclease H"/>
    <property type="match status" value="1"/>
</dbReference>
<keyword evidence="3" id="KW-1185">Reference proteome</keyword>
<gene>
    <name evidence="2" type="ORF">B7P43_G13151</name>
</gene>
<protein>
    <recommendedName>
        <fullName evidence="1">DUF4817 domain-containing protein</fullName>
    </recommendedName>
</protein>
<feature type="domain" description="DUF4817" evidence="1">
    <location>
        <begin position="8"/>
        <end position="56"/>
    </location>
</feature>
<reference evidence="2 3" key="1">
    <citation type="submission" date="2017-12" db="EMBL/GenBank/DDBJ databases">
        <title>Hemimetabolous genomes reveal molecular basis of termite eusociality.</title>
        <authorList>
            <person name="Harrison M.C."/>
            <person name="Jongepier E."/>
            <person name="Robertson H.M."/>
            <person name="Arning N."/>
            <person name="Bitard-Feildel T."/>
            <person name="Chao H."/>
            <person name="Childers C.P."/>
            <person name="Dinh H."/>
            <person name="Doddapaneni H."/>
            <person name="Dugan S."/>
            <person name="Gowin J."/>
            <person name="Greiner C."/>
            <person name="Han Y."/>
            <person name="Hu H."/>
            <person name="Hughes D.S.T."/>
            <person name="Huylmans A.-K."/>
            <person name="Kemena C."/>
            <person name="Kremer L.P.M."/>
            <person name="Lee S.L."/>
            <person name="Lopez-Ezquerra A."/>
            <person name="Mallet L."/>
            <person name="Monroy-Kuhn J.M."/>
            <person name="Moser A."/>
            <person name="Murali S.C."/>
            <person name="Muzny D.M."/>
            <person name="Otani S."/>
            <person name="Piulachs M.-D."/>
            <person name="Poelchau M."/>
            <person name="Qu J."/>
            <person name="Schaub F."/>
            <person name="Wada-Katsumata A."/>
            <person name="Worley K.C."/>
            <person name="Xie Q."/>
            <person name="Ylla G."/>
            <person name="Poulsen M."/>
            <person name="Gibbs R.A."/>
            <person name="Schal C."/>
            <person name="Richards S."/>
            <person name="Belles X."/>
            <person name="Korb J."/>
            <person name="Bornberg-Bauer E."/>
        </authorList>
    </citation>
    <scope>NUCLEOTIDE SEQUENCE [LARGE SCALE GENOMIC DNA]</scope>
    <source>
        <tissue evidence="2">Whole body</tissue>
    </source>
</reference>
<dbReference type="AlphaFoldDB" id="A0A2J7QUT3"/>
<evidence type="ECO:0000259" key="1">
    <source>
        <dbReference type="Pfam" id="PF16087"/>
    </source>
</evidence>
<dbReference type="Proteomes" id="UP000235965">
    <property type="component" value="Unassembled WGS sequence"/>
</dbReference>
<evidence type="ECO:0000313" key="2">
    <source>
        <dbReference type="EMBL" id="PNF32343.1"/>
    </source>
</evidence>
<evidence type="ECO:0000313" key="3">
    <source>
        <dbReference type="Proteomes" id="UP000235965"/>
    </source>
</evidence>
<proteinExistence type="predicted"/>
<dbReference type="Pfam" id="PF16087">
    <property type="entry name" value="DUF4817"/>
    <property type="match status" value="1"/>
</dbReference>
<accession>A0A2J7QUT3</accession>